<proteinExistence type="inferred from homology"/>
<comment type="similarity">
    <text evidence="1">Belongs to the HSP15 family.</text>
</comment>
<dbReference type="AlphaFoldDB" id="A0A381Z7I9"/>
<dbReference type="PROSITE" id="PS50889">
    <property type="entry name" value="S4"/>
    <property type="match status" value="1"/>
</dbReference>
<dbReference type="SMART" id="SM00363">
    <property type="entry name" value="S4"/>
    <property type="match status" value="1"/>
</dbReference>
<dbReference type="InterPro" id="IPR025708">
    <property type="entry name" value="HSP15"/>
</dbReference>
<dbReference type="PIRSF" id="PIRSF016821">
    <property type="entry name" value="HSP15"/>
    <property type="match status" value="1"/>
</dbReference>
<dbReference type="SUPFAM" id="SSF55174">
    <property type="entry name" value="Alpha-L RNA-binding motif"/>
    <property type="match status" value="1"/>
</dbReference>
<evidence type="ECO:0000256" key="4">
    <source>
        <dbReference type="SAM" id="MobiDB-lite"/>
    </source>
</evidence>
<dbReference type="GO" id="GO:0003677">
    <property type="term" value="F:DNA binding"/>
    <property type="evidence" value="ECO:0007669"/>
    <property type="project" value="UniProtKB-KW"/>
</dbReference>
<protein>
    <recommendedName>
        <fullName evidence="5">RNA-binding S4 domain-containing protein</fullName>
    </recommendedName>
</protein>
<dbReference type="EMBL" id="UINC01020261">
    <property type="protein sequence ID" value="SVA85245.1"/>
    <property type="molecule type" value="Genomic_DNA"/>
</dbReference>
<name>A0A381Z7I9_9ZZZZ</name>
<keyword evidence="2" id="KW-0694">RNA-binding</keyword>
<evidence type="ECO:0000256" key="2">
    <source>
        <dbReference type="ARBA" id="ARBA00022884"/>
    </source>
</evidence>
<dbReference type="Gene3D" id="3.10.290.10">
    <property type="entry name" value="RNA-binding S4 domain"/>
    <property type="match status" value="1"/>
</dbReference>
<feature type="compositionally biased region" description="Polar residues" evidence="4">
    <location>
        <begin position="103"/>
        <end position="116"/>
    </location>
</feature>
<dbReference type="GO" id="GO:0043023">
    <property type="term" value="F:ribosomal large subunit binding"/>
    <property type="evidence" value="ECO:0007669"/>
    <property type="project" value="InterPro"/>
</dbReference>
<feature type="region of interest" description="Disordered" evidence="4">
    <location>
        <begin position="103"/>
        <end position="124"/>
    </location>
</feature>
<evidence type="ECO:0000313" key="6">
    <source>
        <dbReference type="EMBL" id="SVA85245.1"/>
    </source>
</evidence>
<gene>
    <name evidence="6" type="ORF">METZ01_LOCUS138099</name>
</gene>
<dbReference type="Pfam" id="PF01479">
    <property type="entry name" value="S4"/>
    <property type="match status" value="1"/>
</dbReference>
<sequence length="137" mass="15971">MAVERMLMEKNDGVRLDRWLWSARFFKTRQNAADAVRSGRVLINEQRTKPAKTVRTGDKLQIRKAAFRYLIEVTVLTEKRVGPAIAAGLYRESDESLQARRTLQEQMKAQRSSTRIQKGRPSKRDRRLIERLHGRGH</sequence>
<dbReference type="InterPro" id="IPR002942">
    <property type="entry name" value="S4_RNA-bd"/>
</dbReference>
<reference evidence="6" key="1">
    <citation type="submission" date="2018-05" db="EMBL/GenBank/DDBJ databases">
        <authorList>
            <person name="Lanie J.A."/>
            <person name="Ng W.-L."/>
            <person name="Kazmierczak K.M."/>
            <person name="Andrzejewski T.M."/>
            <person name="Davidsen T.M."/>
            <person name="Wayne K.J."/>
            <person name="Tettelin H."/>
            <person name="Glass J.I."/>
            <person name="Rusch D."/>
            <person name="Podicherti R."/>
            <person name="Tsui H.-C.T."/>
            <person name="Winkler M.E."/>
        </authorList>
    </citation>
    <scope>NUCLEOTIDE SEQUENCE</scope>
</reference>
<evidence type="ECO:0000259" key="5">
    <source>
        <dbReference type="SMART" id="SM00363"/>
    </source>
</evidence>
<keyword evidence="3" id="KW-0238">DNA-binding</keyword>
<evidence type="ECO:0000256" key="3">
    <source>
        <dbReference type="ARBA" id="ARBA00023125"/>
    </source>
</evidence>
<dbReference type="InterPro" id="IPR036986">
    <property type="entry name" value="S4_RNA-bd_sf"/>
</dbReference>
<evidence type="ECO:0000256" key="1">
    <source>
        <dbReference type="ARBA" id="ARBA00008396"/>
    </source>
</evidence>
<dbReference type="GO" id="GO:0003727">
    <property type="term" value="F:single-stranded RNA binding"/>
    <property type="evidence" value="ECO:0007669"/>
    <property type="project" value="InterPro"/>
</dbReference>
<feature type="domain" description="RNA-binding S4" evidence="5">
    <location>
        <begin position="14"/>
        <end position="71"/>
    </location>
</feature>
<organism evidence="6">
    <name type="scientific">marine metagenome</name>
    <dbReference type="NCBI Taxonomy" id="408172"/>
    <lineage>
        <taxon>unclassified sequences</taxon>
        <taxon>metagenomes</taxon>
        <taxon>ecological metagenomes</taxon>
    </lineage>
</organism>
<dbReference type="GO" id="GO:0034605">
    <property type="term" value="P:cellular response to heat"/>
    <property type="evidence" value="ECO:0007669"/>
    <property type="project" value="InterPro"/>
</dbReference>
<dbReference type="CDD" id="cd00165">
    <property type="entry name" value="S4"/>
    <property type="match status" value="1"/>
</dbReference>
<accession>A0A381Z7I9</accession>